<feature type="binding site" evidence="23">
    <location>
        <position position="234"/>
    </location>
    <ligand>
        <name>Fe cation</name>
        <dbReference type="ChEBI" id="CHEBI:24875"/>
        <note>catalytic</note>
    </ligand>
</feature>
<dbReference type="Pfam" id="PF03055">
    <property type="entry name" value="RPE65"/>
    <property type="match status" value="1"/>
</dbReference>
<dbReference type="GO" id="GO:0102076">
    <property type="term" value="F:beta,beta-carotene-9',10'-cleaving oxygenase activity"/>
    <property type="evidence" value="ECO:0007669"/>
    <property type="project" value="UniProtKB-EC"/>
</dbReference>
<dbReference type="GO" id="GO:0010436">
    <property type="term" value="F:carotenoid dioxygenase activity"/>
    <property type="evidence" value="ECO:0007669"/>
    <property type="project" value="TreeGrafter"/>
</dbReference>
<comment type="catalytic activity">
    <reaction evidence="9">
        <text>all-trans-zeaxanthin + O2 = (3R)-3-hydroxy-10'-apo-beta-carotenal + (3R)-hydroxy-beta-ionone</text>
        <dbReference type="Rhea" id="RHEA:68104"/>
        <dbReference type="ChEBI" id="CHEBI:15379"/>
        <dbReference type="ChEBI" id="CHEBI:27547"/>
        <dbReference type="ChEBI" id="CHEBI:53173"/>
        <dbReference type="ChEBI" id="CHEBI:177902"/>
    </reaction>
    <physiologicalReaction direction="left-to-right" evidence="9">
        <dbReference type="Rhea" id="RHEA:68105"/>
    </physiologicalReaction>
</comment>
<comment type="catalytic activity">
    <reaction evidence="22">
        <text>13-cis-lycopene + O2 = 13-cis-10'-apo-lycopenal + (3E,5E)-6,10-dimethylundeca-3,5,9-trien-2-one</text>
        <dbReference type="Rhea" id="RHEA:68448"/>
        <dbReference type="ChEBI" id="CHEBI:15379"/>
        <dbReference type="ChEBI" id="CHEBI:67207"/>
        <dbReference type="ChEBI" id="CHEBI:177907"/>
        <dbReference type="ChEBI" id="CHEBI:177908"/>
    </reaction>
    <physiologicalReaction direction="left-to-right" evidence="22">
        <dbReference type="Rhea" id="RHEA:68449"/>
    </physiologicalReaction>
</comment>
<evidence type="ECO:0000256" key="8">
    <source>
        <dbReference type="ARBA" id="ARBA00023128"/>
    </source>
</evidence>
<evidence type="ECO:0000256" key="12">
    <source>
        <dbReference type="ARBA" id="ARBA00040536"/>
    </source>
</evidence>
<evidence type="ECO:0000313" key="26">
    <source>
        <dbReference type="Proteomes" id="UP001044222"/>
    </source>
</evidence>
<dbReference type="GO" id="GO:0046872">
    <property type="term" value="F:metal ion binding"/>
    <property type="evidence" value="ECO:0007669"/>
    <property type="project" value="UniProtKB-KW"/>
</dbReference>
<protein>
    <recommendedName>
        <fullName evidence="12">Carotenoid-cleaving dioxygenase, mitochondrial</fullName>
        <ecNumber evidence="11">1.13.11.71</ecNumber>
    </recommendedName>
</protein>
<keyword evidence="4" id="KW-0223">Dioxygenase</keyword>
<dbReference type="GO" id="GO:0005739">
    <property type="term" value="C:mitochondrion"/>
    <property type="evidence" value="ECO:0007669"/>
    <property type="project" value="UniProtKB-SubCell"/>
</dbReference>
<comment type="catalytic activity">
    <reaction evidence="18">
        <text>all-trans-zeaxanthin + 2 O2 = 4,9-dimethyldodeca-2,4,6,8,10-pentaenedial + 2 (3R)-hydroxy-beta-ionone</text>
        <dbReference type="Rhea" id="RHEA:26393"/>
        <dbReference type="ChEBI" id="CHEBI:15379"/>
        <dbReference type="ChEBI" id="CHEBI:27547"/>
        <dbReference type="ChEBI" id="CHEBI:53171"/>
        <dbReference type="ChEBI" id="CHEBI:53173"/>
    </reaction>
    <physiologicalReaction direction="left-to-right" evidence="18">
        <dbReference type="Rhea" id="RHEA:26394"/>
    </physiologicalReaction>
</comment>
<reference evidence="25" key="1">
    <citation type="submission" date="2021-01" db="EMBL/GenBank/DDBJ databases">
        <title>A chromosome-scale assembly of European eel, Anguilla anguilla.</title>
        <authorList>
            <person name="Henkel C."/>
            <person name="Jong-Raadsen S.A."/>
            <person name="Dufour S."/>
            <person name="Weltzien F.-A."/>
            <person name="Palstra A.P."/>
            <person name="Pelster B."/>
            <person name="Spaink H.P."/>
            <person name="Van Den Thillart G.E."/>
            <person name="Jansen H."/>
            <person name="Zahm M."/>
            <person name="Klopp C."/>
            <person name="Cedric C."/>
            <person name="Louis A."/>
            <person name="Berthelot C."/>
            <person name="Parey E."/>
            <person name="Roest Crollius H."/>
            <person name="Montfort J."/>
            <person name="Robinson-Rechavi M."/>
            <person name="Bucao C."/>
            <person name="Bouchez O."/>
            <person name="Gislard M."/>
            <person name="Lluch J."/>
            <person name="Milhes M."/>
            <person name="Lampietro C."/>
            <person name="Lopez Roques C."/>
            <person name="Donnadieu C."/>
            <person name="Braasch I."/>
            <person name="Desvignes T."/>
            <person name="Postlethwait J."/>
            <person name="Bobe J."/>
            <person name="Guiguen Y."/>
            <person name="Dirks R."/>
        </authorList>
    </citation>
    <scope>NUCLEOTIDE SEQUENCE</scope>
    <source>
        <strain evidence="25">Tag_6206</strain>
        <tissue evidence="25">Liver</tissue>
    </source>
</reference>
<evidence type="ECO:0000256" key="20">
    <source>
        <dbReference type="ARBA" id="ARBA00049156"/>
    </source>
</evidence>
<evidence type="ECO:0000256" key="24">
    <source>
        <dbReference type="RuleBase" id="RU003799"/>
    </source>
</evidence>
<keyword evidence="3 23" id="KW-0479">Metal-binding</keyword>
<evidence type="ECO:0000313" key="25">
    <source>
        <dbReference type="EMBL" id="KAG5844005.1"/>
    </source>
</evidence>
<evidence type="ECO:0000256" key="22">
    <source>
        <dbReference type="ARBA" id="ARBA00049207"/>
    </source>
</evidence>
<evidence type="ECO:0000256" key="9">
    <source>
        <dbReference type="ARBA" id="ARBA00035797"/>
    </source>
</evidence>
<dbReference type="InterPro" id="IPR004294">
    <property type="entry name" value="Carotenoid_Oase"/>
</dbReference>
<comment type="catalytic activity">
    <reaction evidence="10">
        <text>(3R,6R)-3-hydroxy-10'-apo-alpha-carotenal + O2 = (3R,6R)-hydroxy-alpha-ionone + 4,9-dimethyldodeca-2,4,6,8,10-pentaenedial</text>
        <dbReference type="Rhea" id="RHEA:68436"/>
        <dbReference type="ChEBI" id="CHEBI:15379"/>
        <dbReference type="ChEBI" id="CHEBI:53171"/>
        <dbReference type="ChEBI" id="CHEBI:177903"/>
        <dbReference type="ChEBI" id="CHEBI:177904"/>
    </reaction>
    <physiologicalReaction direction="left-to-right" evidence="10">
        <dbReference type="Rhea" id="RHEA:68437"/>
    </physiologicalReaction>
</comment>
<dbReference type="AlphaFoldDB" id="A0A9D3RUZ1"/>
<organism evidence="25 26">
    <name type="scientific">Anguilla anguilla</name>
    <name type="common">European freshwater eel</name>
    <name type="synonym">Muraena anguilla</name>
    <dbReference type="NCBI Taxonomy" id="7936"/>
    <lineage>
        <taxon>Eukaryota</taxon>
        <taxon>Metazoa</taxon>
        <taxon>Chordata</taxon>
        <taxon>Craniata</taxon>
        <taxon>Vertebrata</taxon>
        <taxon>Euteleostomi</taxon>
        <taxon>Actinopterygii</taxon>
        <taxon>Neopterygii</taxon>
        <taxon>Teleostei</taxon>
        <taxon>Anguilliformes</taxon>
        <taxon>Anguillidae</taxon>
        <taxon>Anguilla</taxon>
    </lineage>
</organism>
<keyword evidence="5" id="KW-0560">Oxidoreductase</keyword>
<dbReference type="PANTHER" id="PTHR10543">
    <property type="entry name" value="BETA-CAROTENE DIOXYGENASE"/>
    <property type="match status" value="1"/>
</dbReference>
<comment type="catalytic activity">
    <reaction evidence="14">
        <text>(3R)-3-hydroxy-10'-apo-beta-carotenal + O2 = 4,9-dimethyldodeca-2,4,6,8,10-pentaenedial + (3R)-hydroxy-beta-ionone</text>
        <dbReference type="Rhea" id="RHEA:68424"/>
        <dbReference type="ChEBI" id="CHEBI:15379"/>
        <dbReference type="ChEBI" id="CHEBI:53171"/>
        <dbReference type="ChEBI" id="CHEBI:53173"/>
        <dbReference type="ChEBI" id="CHEBI:177902"/>
    </reaction>
    <physiologicalReaction direction="left-to-right" evidence="14">
        <dbReference type="Rhea" id="RHEA:68425"/>
    </physiologicalReaction>
</comment>
<feature type="binding site" evidence="23">
    <location>
        <position position="581"/>
    </location>
    <ligand>
        <name>Fe cation</name>
        <dbReference type="ChEBI" id="CHEBI:24875"/>
        <note>catalytic</note>
    </ligand>
</feature>
<comment type="function">
    <text evidence="13">Broad specificity mitochondrial dioxygenase that mediates the asymmetric oxidative cleavage of carotenoids. Cleaves carotenes (pure hydrocarbon carotenoids) such as all-trans-beta-carotene and lycopene as well as xanthophylls (oxygenated carotenoids) such as zeaxanthin, lutein and beta-cryptoxanthin at both the 9,10 and the 9',10' carbon-carbon double bond. Through its function in carotenoids metabolism regulates oxidative stress and the production of important signaling molecules.</text>
</comment>
<comment type="catalytic activity">
    <reaction evidence="15">
        <text>5-cis-lycopene + O2 = 5-cis-10'-apo-lycopenal + (3E,5E)-6,10-dimethylundeca-3,5,9-trien-2-one</text>
        <dbReference type="Rhea" id="RHEA:68444"/>
        <dbReference type="ChEBI" id="CHEBI:15379"/>
        <dbReference type="ChEBI" id="CHEBI:67207"/>
        <dbReference type="ChEBI" id="CHEBI:177905"/>
        <dbReference type="ChEBI" id="CHEBI:177906"/>
    </reaction>
    <physiologicalReaction direction="left-to-right" evidence="15">
        <dbReference type="Rhea" id="RHEA:68445"/>
    </physiologicalReaction>
</comment>
<evidence type="ECO:0000256" key="1">
    <source>
        <dbReference type="ARBA" id="ARBA00004173"/>
    </source>
</evidence>
<comment type="cofactor">
    <cofactor evidence="23">
        <name>Fe(2+)</name>
        <dbReference type="ChEBI" id="CHEBI:29033"/>
    </cofactor>
    <text evidence="23">Binds 1 Fe(2+) ion per subunit.</text>
</comment>
<comment type="catalytic activity">
    <reaction evidence="19">
        <text>lutein + O2 = (3R,6R)-3-hydroxy-10'-apo-alpha-carotenal + (3R)-hydroxy-beta-ionone</text>
        <dbReference type="Rhea" id="RHEA:68432"/>
        <dbReference type="ChEBI" id="CHEBI:15379"/>
        <dbReference type="ChEBI" id="CHEBI:28838"/>
        <dbReference type="ChEBI" id="CHEBI:53173"/>
        <dbReference type="ChEBI" id="CHEBI:177903"/>
    </reaction>
    <physiologicalReaction direction="left-to-right" evidence="19">
        <dbReference type="Rhea" id="RHEA:68433"/>
    </physiologicalReaction>
</comment>
<gene>
    <name evidence="25" type="ORF">ANANG_G00156880</name>
</gene>
<evidence type="ECO:0000256" key="18">
    <source>
        <dbReference type="ARBA" id="ARBA00048381"/>
    </source>
</evidence>
<dbReference type="EMBL" id="JAFIRN010000008">
    <property type="protein sequence ID" value="KAG5844005.1"/>
    <property type="molecule type" value="Genomic_DNA"/>
</dbReference>
<evidence type="ECO:0000256" key="13">
    <source>
        <dbReference type="ARBA" id="ARBA00045336"/>
    </source>
</evidence>
<proteinExistence type="inferred from homology"/>
<evidence type="ECO:0000256" key="6">
    <source>
        <dbReference type="ARBA" id="ARBA00023004"/>
    </source>
</evidence>
<keyword evidence="7" id="KW-0443">Lipid metabolism</keyword>
<dbReference type="GO" id="GO:0003834">
    <property type="term" value="F:beta-carotene 15,15'-dioxygenase activity"/>
    <property type="evidence" value="ECO:0007669"/>
    <property type="project" value="TreeGrafter"/>
</dbReference>
<dbReference type="EC" id="1.13.11.71" evidence="11"/>
<accession>A0A9D3RUZ1</accession>
<comment type="caution">
    <text evidence="25">The sequence shown here is derived from an EMBL/GenBank/DDBJ whole genome shotgun (WGS) entry which is preliminary data.</text>
</comment>
<evidence type="ECO:0000256" key="5">
    <source>
        <dbReference type="ARBA" id="ARBA00023002"/>
    </source>
</evidence>
<evidence type="ECO:0000256" key="16">
    <source>
        <dbReference type="ARBA" id="ARBA00047865"/>
    </source>
</evidence>
<keyword evidence="6 23" id="KW-0408">Iron</keyword>
<name>A0A9D3RUZ1_ANGAN</name>
<evidence type="ECO:0000256" key="7">
    <source>
        <dbReference type="ARBA" id="ARBA00023098"/>
    </source>
</evidence>
<feature type="binding site" evidence="23">
    <location>
        <position position="294"/>
    </location>
    <ligand>
        <name>Fe cation</name>
        <dbReference type="ChEBI" id="CHEBI:24875"/>
        <note>catalytic</note>
    </ligand>
</feature>
<evidence type="ECO:0000256" key="23">
    <source>
        <dbReference type="PIRSR" id="PIRSR604294-1"/>
    </source>
</evidence>
<evidence type="ECO:0000256" key="19">
    <source>
        <dbReference type="ARBA" id="ARBA00048862"/>
    </source>
</evidence>
<comment type="catalytic activity">
    <reaction evidence="20">
        <text>all-trans-beta-carotene + O2 = beta-ionone + all-trans-10'-apo-beta-carotenal</text>
        <dbReference type="Rhea" id="RHEA:26389"/>
        <dbReference type="ChEBI" id="CHEBI:15379"/>
        <dbReference type="ChEBI" id="CHEBI:17579"/>
        <dbReference type="ChEBI" id="CHEBI:32325"/>
        <dbReference type="ChEBI" id="CHEBI:53153"/>
        <dbReference type="EC" id="1.13.11.71"/>
    </reaction>
    <physiologicalReaction direction="left-to-right" evidence="20">
        <dbReference type="Rhea" id="RHEA:26390"/>
    </physiologicalReaction>
</comment>
<dbReference type="GO" id="GO:0042574">
    <property type="term" value="P:retinal metabolic process"/>
    <property type="evidence" value="ECO:0007669"/>
    <property type="project" value="TreeGrafter"/>
</dbReference>
<comment type="catalytic activity">
    <reaction evidence="17">
        <text>all-trans-10'-apo-beta-carotenal + O2 = beta-ionone + 4,9-dimethyldodeca-2,4,6,8,10-pentaenedial</text>
        <dbReference type="Rhea" id="RHEA:68452"/>
        <dbReference type="ChEBI" id="CHEBI:15379"/>
        <dbReference type="ChEBI" id="CHEBI:32325"/>
        <dbReference type="ChEBI" id="CHEBI:53153"/>
        <dbReference type="ChEBI" id="CHEBI:53171"/>
    </reaction>
    <physiologicalReaction direction="left-to-right" evidence="17">
        <dbReference type="Rhea" id="RHEA:68453"/>
    </physiologicalReaction>
</comment>
<evidence type="ECO:0000256" key="3">
    <source>
        <dbReference type="ARBA" id="ARBA00022723"/>
    </source>
</evidence>
<evidence type="ECO:0000256" key="2">
    <source>
        <dbReference type="ARBA" id="ARBA00006787"/>
    </source>
</evidence>
<feature type="binding site" evidence="23">
    <location>
        <position position="365"/>
    </location>
    <ligand>
        <name>Fe cation</name>
        <dbReference type="ChEBI" id="CHEBI:24875"/>
        <note>catalytic</note>
    </ligand>
</feature>
<evidence type="ECO:0000256" key="14">
    <source>
        <dbReference type="ARBA" id="ARBA00047577"/>
    </source>
</evidence>
<dbReference type="Proteomes" id="UP001044222">
    <property type="component" value="Chromosome 8"/>
</dbReference>
<evidence type="ECO:0000256" key="21">
    <source>
        <dbReference type="ARBA" id="ARBA00049190"/>
    </source>
</evidence>
<comment type="catalytic activity">
    <reaction evidence="21">
        <text>beta-cryptoxanthin + O2 = all-trans-10'-apo-beta-carotenal + (3R)-hydroxy-beta-ionone</text>
        <dbReference type="Rhea" id="RHEA:68440"/>
        <dbReference type="ChEBI" id="CHEBI:10362"/>
        <dbReference type="ChEBI" id="CHEBI:15379"/>
        <dbReference type="ChEBI" id="CHEBI:53153"/>
        <dbReference type="ChEBI" id="CHEBI:53173"/>
    </reaction>
    <physiologicalReaction direction="left-to-right" evidence="21">
        <dbReference type="Rhea" id="RHEA:68441"/>
    </physiologicalReaction>
</comment>
<dbReference type="PANTHER" id="PTHR10543:SF122">
    <property type="entry name" value="CAROTENOID-CLEAVING DIOXYGENASE, MITOCHONDRIAL"/>
    <property type="match status" value="1"/>
</dbReference>
<sequence length="588" mass="65791">MAKQHGAPRRVSTRVPFVSRKGLQSAAGLLRVFHVCSRLLMMAGAVSSLGSGEEQHSRSALGLPCIAPLVRSVEETPEPIETTVCGNIPAWINGSLLRNGPGKFEFGKESFRHWFDGMALLHQFKMEGGQVSYKSHFLRSDSYKSNSENNRIMVSEFGTLAMPDPCKNFFQRFLSYFELPKPTDNASVNFVKYKGDYYVSTETNLMHRVDPETLESKGKVDWSKFIAVNAATAHPHYDPDGTAYNMGNSYTGRGAFYNIIRVPAGKAGPSETLEGAKVLCSIPSVDRARPSYYHSFAMSQNYVVFIEQPLKMDLLKIVTSNLRGKPINDGIYWDPSLETVFHVISKHTGKPISVKYYTKAMANFHQINAFEQDDFLLLDLCGSDDGGAVNDFLIQNLRKSGEALDQLYESLPKVFPRRFVFPLNVDANTPSGQNLNTIPSSLATAVRVAEDKVYCTHEELHSEDLHEYGGLEFPRINYDKFNTRPYRYFYGCGFKHLLGDSLLKMDLQGKRLKAWHHPGLFPSEPVFVPSPDATEEDDGVILSVVVTPTQEKSTFLLVLDAKTFEELGRAEVPVNIPYGFHGVFNSNK</sequence>
<comment type="similarity">
    <text evidence="2 24">Belongs to the carotenoid oxygenase family.</text>
</comment>
<keyword evidence="26" id="KW-1185">Reference proteome</keyword>
<evidence type="ECO:0000256" key="11">
    <source>
        <dbReference type="ARBA" id="ARBA00038847"/>
    </source>
</evidence>
<dbReference type="GO" id="GO:0016121">
    <property type="term" value="P:carotene catabolic process"/>
    <property type="evidence" value="ECO:0007669"/>
    <property type="project" value="TreeGrafter"/>
</dbReference>
<evidence type="ECO:0000256" key="15">
    <source>
        <dbReference type="ARBA" id="ARBA00047747"/>
    </source>
</evidence>
<evidence type="ECO:0000256" key="4">
    <source>
        <dbReference type="ARBA" id="ARBA00022964"/>
    </source>
</evidence>
<evidence type="ECO:0000256" key="17">
    <source>
        <dbReference type="ARBA" id="ARBA00048043"/>
    </source>
</evidence>
<comment type="subcellular location">
    <subcellularLocation>
        <location evidence="1">Mitochondrion</location>
    </subcellularLocation>
</comment>
<keyword evidence="8" id="KW-0496">Mitochondrion</keyword>
<comment type="catalytic activity">
    <reaction evidence="16">
        <text>lutein + O2 = (3R,6R)-hydroxy-alpha-ionone + (3R)-3-hydroxy-10'-apo-beta-carotenal</text>
        <dbReference type="Rhea" id="RHEA:68428"/>
        <dbReference type="ChEBI" id="CHEBI:15379"/>
        <dbReference type="ChEBI" id="CHEBI:28838"/>
        <dbReference type="ChEBI" id="CHEBI:177902"/>
        <dbReference type="ChEBI" id="CHEBI:177904"/>
    </reaction>
    <physiologicalReaction direction="left-to-right" evidence="16">
        <dbReference type="Rhea" id="RHEA:68429"/>
    </physiologicalReaction>
</comment>
<evidence type="ECO:0000256" key="10">
    <source>
        <dbReference type="ARBA" id="ARBA00036274"/>
    </source>
</evidence>